<gene>
    <name evidence="2" type="ORF">AA23TX_05375</name>
</gene>
<feature type="region of interest" description="Disordered" evidence="1">
    <location>
        <begin position="20"/>
        <end position="42"/>
    </location>
</feature>
<accession>A0A6I8LR70</accession>
<evidence type="ECO:0000313" key="3">
    <source>
        <dbReference type="Proteomes" id="UP000399805"/>
    </source>
</evidence>
<feature type="compositionally biased region" description="Basic and acidic residues" evidence="1">
    <location>
        <begin position="33"/>
        <end position="42"/>
    </location>
</feature>
<evidence type="ECO:0000313" key="2">
    <source>
        <dbReference type="EMBL" id="VVJ20354.1"/>
    </source>
</evidence>
<sequence>MRRTKTALVAALPSAPSAFDLTGTAVRPPTPADPRETSEILP</sequence>
<proteinExistence type="predicted"/>
<protein>
    <submittedName>
        <fullName evidence="2">Uncharacterized protein</fullName>
    </submittedName>
</protein>
<evidence type="ECO:0000256" key="1">
    <source>
        <dbReference type="SAM" id="MobiDB-lite"/>
    </source>
</evidence>
<organism evidence="2 3">
    <name type="scientific">Amycolatopsis camponoti</name>
    <dbReference type="NCBI Taxonomy" id="2606593"/>
    <lineage>
        <taxon>Bacteria</taxon>
        <taxon>Bacillati</taxon>
        <taxon>Actinomycetota</taxon>
        <taxon>Actinomycetes</taxon>
        <taxon>Pseudonocardiales</taxon>
        <taxon>Pseudonocardiaceae</taxon>
        <taxon>Amycolatopsis</taxon>
    </lineage>
</organism>
<dbReference type="EMBL" id="CABVGP010000002">
    <property type="protein sequence ID" value="VVJ20354.1"/>
    <property type="molecule type" value="Genomic_DNA"/>
</dbReference>
<reference evidence="2 3" key="1">
    <citation type="submission" date="2019-09" db="EMBL/GenBank/DDBJ databases">
        <authorList>
            <person name="Leyn A S."/>
        </authorList>
    </citation>
    <scope>NUCLEOTIDE SEQUENCE [LARGE SCALE GENOMIC DNA]</scope>
    <source>
        <strain evidence="2">AA231_1</strain>
    </source>
</reference>
<dbReference type="Proteomes" id="UP000399805">
    <property type="component" value="Unassembled WGS sequence"/>
</dbReference>
<dbReference type="AlphaFoldDB" id="A0A6I8LR70"/>
<name>A0A6I8LR70_9PSEU</name>
<keyword evidence="3" id="KW-1185">Reference proteome</keyword>